<evidence type="ECO:0000256" key="2">
    <source>
        <dbReference type="ARBA" id="ARBA00022643"/>
    </source>
</evidence>
<gene>
    <name evidence="6" type="primary">fgd1_2</name>
    <name evidence="6" type="ORF">NCTC8139_01625</name>
</gene>
<evidence type="ECO:0000313" key="6">
    <source>
        <dbReference type="EMBL" id="VFA88083.1"/>
    </source>
</evidence>
<dbReference type="RefSeq" id="WP_131733957.1">
    <property type="nucleotide sequence ID" value="NZ_CAACYD010000006.1"/>
</dbReference>
<dbReference type="GO" id="GO:0052749">
    <property type="term" value="F:glucose-6-phosphate dehydrogenase (coenzyme F420) activity"/>
    <property type="evidence" value="ECO:0007669"/>
    <property type="project" value="UniProtKB-EC"/>
</dbReference>
<dbReference type="Proteomes" id="UP000360750">
    <property type="component" value="Unassembled WGS sequence"/>
</dbReference>
<dbReference type="SUPFAM" id="SSF51679">
    <property type="entry name" value="Bacterial luciferase-like"/>
    <property type="match status" value="1"/>
</dbReference>
<dbReference type="Pfam" id="PF00296">
    <property type="entry name" value="Bac_luciferase"/>
    <property type="match status" value="1"/>
</dbReference>
<reference evidence="6 7" key="1">
    <citation type="submission" date="2019-02" db="EMBL/GenBank/DDBJ databases">
        <authorList>
            <consortium name="Pathogen Informatics"/>
        </authorList>
    </citation>
    <scope>NUCLEOTIDE SEQUENCE [LARGE SCALE GENOMIC DNA]</scope>
    <source>
        <strain evidence="6 7">3012STDY6756503</strain>
    </source>
</reference>
<organism evidence="6 7">
    <name type="scientific">Gordonia paraffinivorans</name>
    <dbReference type="NCBI Taxonomy" id="175628"/>
    <lineage>
        <taxon>Bacteria</taxon>
        <taxon>Bacillati</taxon>
        <taxon>Actinomycetota</taxon>
        <taxon>Actinomycetes</taxon>
        <taxon>Mycobacteriales</taxon>
        <taxon>Gordoniaceae</taxon>
        <taxon>Gordonia</taxon>
    </lineage>
</organism>
<sequence length="287" mass="31897">MRHGICILPDLTWSESRPRWVLAEEMGFDHAWTYDHLVWGRMPDSRWSACVPLLTAAAVVTDRIGLGAFVVSPNFRHPVAFSREVETLVDISDGRFLLGLGAGGTPDDLVLGQDPLTPGQKVDRFREFVGLLDRTLESDHVDADGEYYRARDMRLGRGSVRQRVPFILAGNGPRSIRFAARTGEAWATTGSPAKTIDEWFTTIGRCVEILDEELARHPGRRIDRYLHLDAAPRSSMESVGLFDEMVGRAAELGFTDVIACWPRDDEPYRASTDVLEAIAERGLSSGA</sequence>
<keyword evidence="2" id="KW-0288">FMN</keyword>
<evidence type="ECO:0000256" key="3">
    <source>
        <dbReference type="ARBA" id="ARBA00023002"/>
    </source>
</evidence>
<keyword evidence="1" id="KW-0285">Flavoprotein</keyword>
<comment type="caution">
    <text evidence="6">The sequence shown here is derived from an EMBL/GenBank/DDBJ whole genome shotgun (WGS) entry which is preliminary data.</text>
</comment>
<evidence type="ECO:0000313" key="7">
    <source>
        <dbReference type="Proteomes" id="UP000360750"/>
    </source>
</evidence>
<accession>A0ABD7V127</accession>
<dbReference type="InterPro" id="IPR036661">
    <property type="entry name" value="Luciferase-like_sf"/>
</dbReference>
<dbReference type="AlphaFoldDB" id="A0ABD7V127"/>
<name>A0ABD7V127_9ACTN</name>
<dbReference type="GeneID" id="60749643"/>
<feature type="domain" description="Luciferase-like" evidence="5">
    <location>
        <begin position="13"/>
        <end position="201"/>
    </location>
</feature>
<proteinExistence type="predicted"/>
<keyword evidence="4" id="KW-0503">Monooxygenase</keyword>
<dbReference type="PANTHER" id="PTHR42847">
    <property type="entry name" value="ALKANESULFONATE MONOOXYGENASE"/>
    <property type="match status" value="1"/>
</dbReference>
<protein>
    <submittedName>
        <fullName evidence="6">F420-dependent glucose-6-phosphate dehydrogenase</fullName>
        <ecNumber evidence="6">1.1.98.2</ecNumber>
    </submittedName>
</protein>
<dbReference type="EC" id="1.1.98.2" evidence="6"/>
<dbReference type="GO" id="GO:0004497">
    <property type="term" value="F:monooxygenase activity"/>
    <property type="evidence" value="ECO:0007669"/>
    <property type="project" value="UniProtKB-KW"/>
</dbReference>
<dbReference type="Gene3D" id="3.20.20.30">
    <property type="entry name" value="Luciferase-like domain"/>
    <property type="match status" value="1"/>
</dbReference>
<dbReference type="EMBL" id="CAACYD010000006">
    <property type="protein sequence ID" value="VFA88083.1"/>
    <property type="molecule type" value="Genomic_DNA"/>
</dbReference>
<dbReference type="InterPro" id="IPR050172">
    <property type="entry name" value="SsuD_RutA_monooxygenase"/>
</dbReference>
<evidence type="ECO:0000256" key="1">
    <source>
        <dbReference type="ARBA" id="ARBA00022630"/>
    </source>
</evidence>
<keyword evidence="3 6" id="KW-0560">Oxidoreductase</keyword>
<evidence type="ECO:0000256" key="4">
    <source>
        <dbReference type="ARBA" id="ARBA00023033"/>
    </source>
</evidence>
<evidence type="ECO:0000259" key="5">
    <source>
        <dbReference type="Pfam" id="PF00296"/>
    </source>
</evidence>
<dbReference type="PANTHER" id="PTHR42847:SF4">
    <property type="entry name" value="ALKANESULFONATE MONOOXYGENASE-RELATED"/>
    <property type="match status" value="1"/>
</dbReference>
<dbReference type="InterPro" id="IPR011251">
    <property type="entry name" value="Luciferase-like_dom"/>
</dbReference>